<evidence type="ECO:0000313" key="3">
    <source>
        <dbReference type="Proteomes" id="UP001177023"/>
    </source>
</evidence>
<accession>A0AA36DFZ0</accession>
<dbReference type="PANTHER" id="PTHR13247">
    <property type="entry name" value="TETRATRICOPEPTIDE REPEAT PROTEIN 11 TPR REPEAT PROTEIN 11"/>
    <property type="match status" value="1"/>
</dbReference>
<dbReference type="EMBL" id="CATQJA010002709">
    <property type="protein sequence ID" value="CAJ0586883.1"/>
    <property type="molecule type" value="Genomic_DNA"/>
</dbReference>
<keyword evidence="1" id="KW-0472">Membrane</keyword>
<dbReference type="PANTHER" id="PTHR13247:SF0">
    <property type="entry name" value="MITOCHONDRIAL FISSION 1 PROTEIN"/>
    <property type="match status" value="1"/>
</dbReference>
<dbReference type="GO" id="GO:0000266">
    <property type="term" value="P:mitochondrial fission"/>
    <property type="evidence" value="ECO:0007669"/>
    <property type="project" value="InterPro"/>
</dbReference>
<feature type="non-terminal residue" evidence="2">
    <location>
        <position position="1"/>
    </location>
</feature>
<sequence length="148" mass="16431">MMPLLDRRIEAKELEVLAAQYQRQVARGHPSTPTIFAYAKGMCRSKLADVQIGVRLLDELLQQEHNSQLAPKIVFWQAYGNARLRNYDRALALIDSLLLQDDSEERSQDLKAEIEGRMKKDALLGAAVIGTGAAVLAGIVGGLYLLRK</sequence>
<gene>
    <name evidence="2" type="ORF">MSPICULIGERA_LOCUS24865</name>
</gene>
<dbReference type="Gene3D" id="1.25.40.10">
    <property type="entry name" value="Tetratricopeptide repeat domain"/>
    <property type="match status" value="1"/>
</dbReference>
<dbReference type="InterPro" id="IPR016543">
    <property type="entry name" value="Fis1"/>
</dbReference>
<keyword evidence="1" id="KW-0812">Transmembrane</keyword>
<protein>
    <recommendedName>
        <fullName evidence="4">Mitochondrial fission 1 protein</fullName>
    </recommendedName>
</protein>
<dbReference type="GO" id="GO:0005741">
    <property type="term" value="C:mitochondrial outer membrane"/>
    <property type="evidence" value="ECO:0007669"/>
    <property type="project" value="TreeGrafter"/>
</dbReference>
<evidence type="ECO:0008006" key="4">
    <source>
        <dbReference type="Google" id="ProtNLM"/>
    </source>
</evidence>
<keyword evidence="3" id="KW-1185">Reference proteome</keyword>
<name>A0AA36DFZ0_9BILA</name>
<dbReference type="Proteomes" id="UP001177023">
    <property type="component" value="Unassembled WGS sequence"/>
</dbReference>
<dbReference type="GO" id="GO:0005778">
    <property type="term" value="C:peroxisomal membrane"/>
    <property type="evidence" value="ECO:0007669"/>
    <property type="project" value="TreeGrafter"/>
</dbReference>
<comment type="caution">
    <text evidence="2">The sequence shown here is derived from an EMBL/GenBank/DDBJ whole genome shotgun (WGS) entry which is preliminary data.</text>
</comment>
<dbReference type="AlphaFoldDB" id="A0AA36DFZ0"/>
<feature type="transmembrane region" description="Helical" evidence="1">
    <location>
        <begin position="122"/>
        <end position="146"/>
    </location>
</feature>
<dbReference type="InterPro" id="IPR028061">
    <property type="entry name" value="Fis1_TPR_C"/>
</dbReference>
<dbReference type="InterPro" id="IPR011990">
    <property type="entry name" value="TPR-like_helical_dom_sf"/>
</dbReference>
<dbReference type="GO" id="GO:0016559">
    <property type="term" value="P:peroxisome fission"/>
    <property type="evidence" value="ECO:0007669"/>
    <property type="project" value="TreeGrafter"/>
</dbReference>
<reference evidence="2" key="1">
    <citation type="submission" date="2023-06" db="EMBL/GenBank/DDBJ databases">
        <authorList>
            <person name="Delattre M."/>
        </authorList>
    </citation>
    <scope>NUCLEOTIDE SEQUENCE</scope>
    <source>
        <strain evidence="2">AF72</strain>
    </source>
</reference>
<evidence type="ECO:0000256" key="1">
    <source>
        <dbReference type="SAM" id="Phobius"/>
    </source>
</evidence>
<keyword evidence="1" id="KW-1133">Transmembrane helix</keyword>
<evidence type="ECO:0000313" key="2">
    <source>
        <dbReference type="EMBL" id="CAJ0586883.1"/>
    </source>
</evidence>
<dbReference type="GO" id="GO:0043653">
    <property type="term" value="P:mitochondrial fragmentation involved in apoptotic process"/>
    <property type="evidence" value="ECO:0007669"/>
    <property type="project" value="TreeGrafter"/>
</dbReference>
<dbReference type="SUPFAM" id="SSF48452">
    <property type="entry name" value="TPR-like"/>
    <property type="match status" value="1"/>
</dbReference>
<dbReference type="Pfam" id="PF14853">
    <property type="entry name" value="Fis1_TPR_C"/>
    <property type="match status" value="1"/>
</dbReference>
<proteinExistence type="predicted"/>
<dbReference type="GO" id="GO:0000422">
    <property type="term" value="P:autophagy of mitochondrion"/>
    <property type="evidence" value="ECO:0007669"/>
    <property type="project" value="TreeGrafter"/>
</dbReference>
<organism evidence="2 3">
    <name type="scientific">Mesorhabditis spiculigera</name>
    <dbReference type="NCBI Taxonomy" id="96644"/>
    <lineage>
        <taxon>Eukaryota</taxon>
        <taxon>Metazoa</taxon>
        <taxon>Ecdysozoa</taxon>
        <taxon>Nematoda</taxon>
        <taxon>Chromadorea</taxon>
        <taxon>Rhabditida</taxon>
        <taxon>Rhabditina</taxon>
        <taxon>Rhabditomorpha</taxon>
        <taxon>Rhabditoidea</taxon>
        <taxon>Rhabditidae</taxon>
        <taxon>Mesorhabditinae</taxon>
        <taxon>Mesorhabditis</taxon>
    </lineage>
</organism>